<proteinExistence type="predicted"/>
<feature type="domain" description="FAD dependent oxidoreductase" evidence="2">
    <location>
        <begin position="3"/>
        <end position="325"/>
    </location>
</feature>
<dbReference type="Proteomes" id="UP001208690">
    <property type="component" value="Unassembled WGS sequence"/>
</dbReference>
<dbReference type="RefSeq" id="WP_263843973.1">
    <property type="nucleotide sequence ID" value="NZ_JALIEB010000005.1"/>
</dbReference>
<evidence type="ECO:0000313" key="3">
    <source>
        <dbReference type="EMBL" id="MCV3271647.1"/>
    </source>
</evidence>
<accession>A0ABT3BDL2</accession>
<dbReference type="Gene3D" id="3.50.50.60">
    <property type="entry name" value="FAD/NAD(P)-binding domain"/>
    <property type="match status" value="2"/>
</dbReference>
<dbReference type="Pfam" id="PF01266">
    <property type="entry name" value="DAO"/>
    <property type="match status" value="1"/>
</dbReference>
<reference evidence="3 4" key="1">
    <citation type="submission" date="2022-04" db="EMBL/GenBank/DDBJ databases">
        <title>Roseobacter sp. WL0113 is a bacterium isolated from neritic sediment.</title>
        <authorList>
            <person name="Wang L."/>
            <person name="He W."/>
            <person name="Zhang D.-F."/>
        </authorList>
    </citation>
    <scope>NUCLEOTIDE SEQUENCE [LARGE SCALE GENOMIC DNA]</scope>
    <source>
        <strain evidence="3 4">WL0113</strain>
    </source>
</reference>
<comment type="caution">
    <text evidence="3">The sequence shown here is derived from an EMBL/GenBank/DDBJ whole genome shotgun (WGS) entry which is preliminary data.</text>
</comment>
<dbReference type="Gene3D" id="3.30.9.10">
    <property type="entry name" value="D-Amino Acid Oxidase, subunit A, domain 2"/>
    <property type="match status" value="2"/>
</dbReference>
<gene>
    <name evidence="3" type="ORF">MUB52_09420</name>
</gene>
<name>A0ABT3BDL2_9RHOB</name>
<dbReference type="InterPro" id="IPR006076">
    <property type="entry name" value="FAD-dep_OxRdtase"/>
</dbReference>
<dbReference type="EMBL" id="JALIEB010000005">
    <property type="protein sequence ID" value="MCV3271647.1"/>
    <property type="molecule type" value="Genomic_DNA"/>
</dbReference>
<protein>
    <submittedName>
        <fullName evidence="3">FAD-binding oxidoreductase</fullName>
    </submittedName>
</protein>
<organism evidence="3 4">
    <name type="scientific">Roseobacter sinensis</name>
    <dbReference type="NCBI Taxonomy" id="2931391"/>
    <lineage>
        <taxon>Bacteria</taxon>
        <taxon>Pseudomonadati</taxon>
        <taxon>Pseudomonadota</taxon>
        <taxon>Alphaproteobacteria</taxon>
        <taxon>Rhodobacterales</taxon>
        <taxon>Roseobacteraceae</taxon>
        <taxon>Roseobacter</taxon>
    </lineage>
</organism>
<dbReference type="PANTHER" id="PTHR13847">
    <property type="entry name" value="SARCOSINE DEHYDROGENASE-RELATED"/>
    <property type="match status" value="1"/>
</dbReference>
<dbReference type="SUPFAM" id="SSF51905">
    <property type="entry name" value="FAD/NAD(P)-binding domain"/>
    <property type="match status" value="1"/>
</dbReference>
<dbReference type="PANTHER" id="PTHR13847:SF289">
    <property type="entry name" value="GLYCINE OXIDASE"/>
    <property type="match status" value="1"/>
</dbReference>
<evidence type="ECO:0000256" key="1">
    <source>
        <dbReference type="ARBA" id="ARBA00023002"/>
    </source>
</evidence>
<dbReference type="SUPFAM" id="SSF54373">
    <property type="entry name" value="FAD-linked reductases, C-terminal domain"/>
    <property type="match status" value="1"/>
</dbReference>
<sequence length="343" mass="35847">MADITVRGAGIFGLSIAWVCLQRGAQVTVVDPHGVGTGSSGGIVGALAPHVPENWNPKKAFQLESLLSAAPFWSAVEQAGGLPSGYLRSGRLQPIADARGLELARQRARNAVDLWGTEATWSVERNSEAPWAPLSPTGWVIRDSLSAHLHPRQACAALAAALSAKGVQIVRNAPDTGAVVWATGVAGLADLSRNHHRAIGTGVKGQAALLDLDARGAPQIFADGVHIVPHQNGTVAIGSTSERDYDDPTGTDAQLDEVIAKARAAVPALQGARVLERWAGIRPRARSRAPMLGPWPDRPGHFIANGGFKIGFGMAPKVAEVMADLVLDGRAAIPDGFEVAASF</sequence>
<evidence type="ECO:0000259" key="2">
    <source>
        <dbReference type="Pfam" id="PF01266"/>
    </source>
</evidence>
<keyword evidence="1" id="KW-0560">Oxidoreductase</keyword>
<dbReference type="InterPro" id="IPR036188">
    <property type="entry name" value="FAD/NAD-bd_sf"/>
</dbReference>
<keyword evidence="4" id="KW-1185">Reference proteome</keyword>
<evidence type="ECO:0000313" key="4">
    <source>
        <dbReference type="Proteomes" id="UP001208690"/>
    </source>
</evidence>